<dbReference type="Proteomes" id="UP001497623">
    <property type="component" value="Unassembled WGS sequence"/>
</dbReference>
<keyword evidence="5" id="KW-1185">Reference proteome</keyword>
<protein>
    <recommendedName>
        <fullName evidence="3">HTH CENPB-type domain-containing protein</fullName>
    </recommendedName>
</protein>
<feature type="non-terminal residue" evidence="4">
    <location>
        <position position="524"/>
    </location>
</feature>
<dbReference type="InterPro" id="IPR050863">
    <property type="entry name" value="CenT-Element_Derived"/>
</dbReference>
<dbReference type="InterPro" id="IPR004875">
    <property type="entry name" value="DDE_SF_endonuclease_dom"/>
</dbReference>
<dbReference type="GO" id="GO:0003677">
    <property type="term" value="F:DNA binding"/>
    <property type="evidence" value="ECO:0007669"/>
    <property type="project" value="UniProtKB-KW"/>
</dbReference>
<dbReference type="EMBL" id="CAXKWB010011856">
    <property type="protein sequence ID" value="CAL4102530.1"/>
    <property type="molecule type" value="Genomic_DNA"/>
</dbReference>
<dbReference type="SUPFAM" id="SSF46689">
    <property type="entry name" value="Homeodomain-like"/>
    <property type="match status" value="2"/>
</dbReference>
<dbReference type="PANTHER" id="PTHR19303">
    <property type="entry name" value="TRANSPOSON"/>
    <property type="match status" value="1"/>
</dbReference>
<comment type="subcellular location">
    <subcellularLocation>
        <location evidence="1">Nucleus</location>
    </subcellularLocation>
</comment>
<dbReference type="PANTHER" id="PTHR19303:SF73">
    <property type="entry name" value="PROTEIN PDC2"/>
    <property type="match status" value="1"/>
</dbReference>
<feature type="domain" description="HTH CENPB-type" evidence="3">
    <location>
        <begin position="72"/>
        <end position="143"/>
    </location>
</feature>
<dbReference type="Gene3D" id="1.10.10.60">
    <property type="entry name" value="Homeodomain-like"/>
    <property type="match status" value="2"/>
</dbReference>
<name>A0AAV2QZH0_MEGNR</name>
<evidence type="ECO:0000256" key="2">
    <source>
        <dbReference type="ARBA" id="ARBA00023125"/>
    </source>
</evidence>
<keyword evidence="2" id="KW-0238">DNA-binding</keyword>
<dbReference type="Pfam" id="PF03221">
    <property type="entry name" value="HTH_Tnp_Tc5"/>
    <property type="match status" value="1"/>
</dbReference>
<dbReference type="Pfam" id="PF03184">
    <property type="entry name" value="DDE_1"/>
    <property type="match status" value="1"/>
</dbReference>
<sequence>MAQFDKAFSNKKSTRSHQAIEFKYHAIIEVEQGARNLDVANKYGVKPNTLSTWYKNRANIKATFESGTVGTNKKVVKAPQYPNTEEALVRWIHEARAANIYVSGTIIKIQAVELAKEVGELGFTASKGWFNRFQKRHKVLFKKIVGEANSANPVSVEEFRSMVTASLPLRYKPEDIFKCDEFGLVWEAQSNKSFTFKGIKKKPNQRITVLPCANMTGTEKKQLLVIGRYESPKSFIGRKDRLPCLYKWNKKAWMTSEFFTEWLRKWNHKLSIKGRKIALVLDNATCHPEIEFSNIELVFFPPNTMSHTQPMEQGIIANLKVHYRHLYALGHLIPALKAGRDPSFNLFDAMGVAVQAWGLVTPRTIAKSFRHAGFMHPAITALTPEELEDDDLPLVQLAARLTDAGMPCDIGATKEALTEVEDFQTCDISSPEKIAREVLSFQEDDASDSEESEGILEPIPARPTHHEFLEALESLKVVRLYASFGEGKDMEELYALSLQMQAIGIKHEPKKKQTSIKQFFPLTD</sequence>
<evidence type="ECO:0000259" key="3">
    <source>
        <dbReference type="PROSITE" id="PS51253"/>
    </source>
</evidence>
<dbReference type="AlphaFoldDB" id="A0AAV2QZH0"/>
<reference evidence="4 5" key="1">
    <citation type="submission" date="2024-05" db="EMBL/GenBank/DDBJ databases">
        <authorList>
            <person name="Wallberg A."/>
        </authorList>
    </citation>
    <scope>NUCLEOTIDE SEQUENCE [LARGE SCALE GENOMIC DNA]</scope>
</reference>
<accession>A0AAV2QZH0</accession>
<dbReference type="SMART" id="SM00674">
    <property type="entry name" value="CENPB"/>
    <property type="match status" value="1"/>
</dbReference>
<dbReference type="InterPro" id="IPR006600">
    <property type="entry name" value="HTH_CenpB_DNA-bd_dom"/>
</dbReference>
<dbReference type="GO" id="GO:0005634">
    <property type="term" value="C:nucleus"/>
    <property type="evidence" value="ECO:0007669"/>
    <property type="project" value="UniProtKB-SubCell"/>
</dbReference>
<evidence type="ECO:0000313" key="4">
    <source>
        <dbReference type="EMBL" id="CAL4102530.1"/>
    </source>
</evidence>
<proteinExistence type="predicted"/>
<comment type="caution">
    <text evidence="4">The sequence shown here is derived from an EMBL/GenBank/DDBJ whole genome shotgun (WGS) entry which is preliminary data.</text>
</comment>
<dbReference type="PROSITE" id="PS51253">
    <property type="entry name" value="HTH_CENPB"/>
    <property type="match status" value="1"/>
</dbReference>
<gene>
    <name evidence="4" type="ORF">MNOR_LOCUS17338</name>
</gene>
<evidence type="ECO:0000256" key="1">
    <source>
        <dbReference type="ARBA" id="ARBA00004123"/>
    </source>
</evidence>
<organism evidence="4 5">
    <name type="scientific">Meganyctiphanes norvegica</name>
    <name type="common">Northern krill</name>
    <name type="synonym">Thysanopoda norvegica</name>
    <dbReference type="NCBI Taxonomy" id="48144"/>
    <lineage>
        <taxon>Eukaryota</taxon>
        <taxon>Metazoa</taxon>
        <taxon>Ecdysozoa</taxon>
        <taxon>Arthropoda</taxon>
        <taxon>Crustacea</taxon>
        <taxon>Multicrustacea</taxon>
        <taxon>Malacostraca</taxon>
        <taxon>Eumalacostraca</taxon>
        <taxon>Eucarida</taxon>
        <taxon>Euphausiacea</taxon>
        <taxon>Euphausiidae</taxon>
        <taxon>Meganyctiphanes</taxon>
    </lineage>
</organism>
<dbReference type="InterPro" id="IPR009057">
    <property type="entry name" value="Homeodomain-like_sf"/>
</dbReference>
<evidence type="ECO:0000313" key="5">
    <source>
        <dbReference type="Proteomes" id="UP001497623"/>
    </source>
</evidence>